<dbReference type="SUPFAM" id="SSF46785">
    <property type="entry name" value="Winged helix' DNA-binding domain"/>
    <property type="match status" value="1"/>
</dbReference>
<dbReference type="Proteomes" id="UP001557484">
    <property type="component" value="Unassembled WGS sequence"/>
</dbReference>
<proteinExistence type="predicted"/>
<dbReference type="CDD" id="cd07377">
    <property type="entry name" value="WHTH_GntR"/>
    <property type="match status" value="1"/>
</dbReference>
<evidence type="ECO:0000256" key="3">
    <source>
        <dbReference type="ARBA" id="ARBA00023163"/>
    </source>
</evidence>
<keyword evidence="6" id="KW-1185">Reference proteome</keyword>
<dbReference type="Pfam" id="PF00392">
    <property type="entry name" value="GntR"/>
    <property type="match status" value="1"/>
</dbReference>
<dbReference type="InterPro" id="IPR036388">
    <property type="entry name" value="WH-like_DNA-bd_sf"/>
</dbReference>
<evidence type="ECO:0000256" key="2">
    <source>
        <dbReference type="ARBA" id="ARBA00023125"/>
    </source>
</evidence>
<dbReference type="PRINTS" id="PR00035">
    <property type="entry name" value="HTHGNTR"/>
</dbReference>
<dbReference type="RefSeq" id="WP_368377018.1">
    <property type="nucleotide sequence ID" value="NZ_JBFRYB010000001.1"/>
</dbReference>
<feature type="domain" description="HTH gntR-type" evidence="4">
    <location>
        <begin position="8"/>
        <end position="76"/>
    </location>
</feature>
<dbReference type="Pfam" id="PF07729">
    <property type="entry name" value="FCD"/>
    <property type="match status" value="1"/>
</dbReference>
<evidence type="ECO:0000259" key="4">
    <source>
        <dbReference type="PROSITE" id="PS50949"/>
    </source>
</evidence>
<dbReference type="InterPro" id="IPR000524">
    <property type="entry name" value="Tscrpt_reg_HTH_GntR"/>
</dbReference>
<evidence type="ECO:0000256" key="1">
    <source>
        <dbReference type="ARBA" id="ARBA00023015"/>
    </source>
</evidence>
<name>A0ABV3U180_9GAMM</name>
<dbReference type="SMART" id="SM00895">
    <property type="entry name" value="FCD"/>
    <property type="match status" value="1"/>
</dbReference>
<dbReference type="Gene3D" id="1.20.120.530">
    <property type="entry name" value="GntR ligand-binding domain-like"/>
    <property type="match status" value="1"/>
</dbReference>
<protein>
    <submittedName>
        <fullName evidence="5">FadR/GntR family transcriptional regulator</fullName>
    </submittedName>
</protein>
<keyword evidence="1" id="KW-0805">Transcription regulation</keyword>
<evidence type="ECO:0000313" key="5">
    <source>
        <dbReference type="EMBL" id="MEX1666958.1"/>
    </source>
</evidence>
<dbReference type="PANTHER" id="PTHR43537">
    <property type="entry name" value="TRANSCRIPTIONAL REGULATOR, GNTR FAMILY"/>
    <property type="match status" value="1"/>
</dbReference>
<dbReference type="Gene3D" id="1.10.10.10">
    <property type="entry name" value="Winged helix-like DNA-binding domain superfamily/Winged helix DNA-binding domain"/>
    <property type="match status" value="1"/>
</dbReference>
<dbReference type="InterPro" id="IPR036390">
    <property type="entry name" value="WH_DNA-bd_sf"/>
</dbReference>
<dbReference type="PANTHER" id="PTHR43537:SF24">
    <property type="entry name" value="GLUCONATE OPERON TRANSCRIPTIONAL REPRESSOR"/>
    <property type="match status" value="1"/>
</dbReference>
<organism evidence="5 6">
    <name type="scientific">Zhongshania arctica</name>
    <dbReference type="NCBI Taxonomy" id="3238302"/>
    <lineage>
        <taxon>Bacteria</taxon>
        <taxon>Pseudomonadati</taxon>
        <taxon>Pseudomonadota</taxon>
        <taxon>Gammaproteobacteria</taxon>
        <taxon>Cellvibrionales</taxon>
        <taxon>Spongiibacteraceae</taxon>
        <taxon>Zhongshania</taxon>
    </lineage>
</organism>
<accession>A0ABV3U180</accession>
<sequence length="248" mass="27324">MFEVVSKKSLSDVVFDQLRSRIVNHDLKAGDELPSERILCELLGVNRGAVREAMKRLQQAGLIHVRHGGGTKVLDYREEAGPELLASLLVTAEGQVDVAVARSIVRMRQVLSPEIAGDAAQHAGDDLADQLDSIVEKMASSQQAAEGQLLAFEFWGVLVQGSSNIAYQLAFNSLRKAYQPIWELLTQVLEGGFTDLACFRQLAKLVREGDRDGAFSCAKEYIDRSSADMCAFLDAYELHMQDTVQPIK</sequence>
<reference evidence="5 6" key="1">
    <citation type="journal article" date="2011" name="Int. J. Syst. Evol. Microbiol.">
        <title>Zhongshania antarctica gen. nov., sp. nov. and Zhongshania guokunii sp. nov., gammaproteobacteria respectively isolated from coastal attached (fast) ice and surface seawater of the Antarctic.</title>
        <authorList>
            <person name="Li H.J."/>
            <person name="Zhang X.Y."/>
            <person name="Chen C.X."/>
            <person name="Zhang Y.J."/>
            <person name="Gao Z.M."/>
            <person name="Yu Y."/>
            <person name="Chen X.L."/>
            <person name="Chen B."/>
            <person name="Zhang Y.Z."/>
        </authorList>
    </citation>
    <scope>NUCLEOTIDE SEQUENCE [LARGE SCALE GENOMIC DNA]</scope>
    <source>
        <strain evidence="5 6">R06B22</strain>
    </source>
</reference>
<dbReference type="InterPro" id="IPR008920">
    <property type="entry name" value="TF_FadR/GntR_C"/>
</dbReference>
<keyword evidence="2" id="KW-0238">DNA-binding</keyword>
<dbReference type="SUPFAM" id="SSF48008">
    <property type="entry name" value="GntR ligand-binding domain-like"/>
    <property type="match status" value="1"/>
</dbReference>
<gene>
    <name evidence="5" type="ORF">AB4875_15795</name>
</gene>
<dbReference type="EMBL" id="JBFRYB010000001">
    <property type="protein sequence ID" value="MEX1666958.1"/>
    <property type="molecule type" value="Genomic_DNA"/>
</dbReference>
<dbReference type="PROSITE" id="PS50949">
    <property type="entry name" value="HTH_GNTR"/>
    <property type="match status" value="1"/>
</dbReference>
<comment type="caution">
    <text evidence="5">The sequence shown here is derived from an EMBL/GenBank/DDBJ whole genome shotgun (WGS) entry which is preliminary data.</text>
</comment>
<keyword evidence="3" id="KW-0804">Transcription</keyword>
<evidence type="ECO:0000313" key="6">
    <source>
        <dbReference type="Proteomes" id="UP001557484"/>
    </source>
</evidence>
<dbReference type="SMART" id="SM00345">
    <property type="entry name" value="HTH_GNTR"/>
    <property type="match status" value="1"/>
</dbReference>
<dbReference type="InterPro" id="IPR011711">
    <property type="entry name" value="GntR_C"/>
</dbReference>